<evidence type="ECO:0000256" key="1">
    <source>
        <dbReference type="SAM" id="Phobius"/>
    </source>
</evidence>
<feature type="transmembrane region" description="Helical" evidence="1">
    <location>
        <begin position="12"/>
        <end position="30"/>
    </location>
</feature>
<accession>A0ABP3UI52</accession>
<gene>
    <name evidence="2" type="ORF">GCM10008906_00450</name>
</gene>
<reference evidence="3" key="1">
    <citation type="journal article" date="2019" name="Int. J. Syst. Evol. Microbiol.">
        <title>The Global Catalogue of Microorganisms (GCM) 10K type strain sequencing project: providing services to taxonomists for standard genome sequencing and annotation.</title>
        <authorList>
            <consortium name="The Broad Institute Genomics Platform"/>
            <consortium name="The Broad Institute Genome Sequencing Center for Infectious Disease"/>
            <person name="Wu L."/>
            <person name="Ma J."/>
        </authorList>
    </citation>
    <scope>NUCLEOTIDE SEQUENCE [LARGE SCALE GENOMIC DNA]</scope>
    <source>
        <strain evidence="3">JCM 1407</strain>
    </source>
</reference>
<dbReference type="EMBL" id="BAAACG010000001">
    <property type="protein sequence ID" value="GAA0731693.1"/>
    <property type="molecule type" value="Genomic_DNA"/>
</dbReference>
<evidence type="ECO:0000313" key="3">
    <source>
        <dbReference type="Proteomes" id="UP001501510"/>
    </source>
</evidence>
<evidence type="ECO:0000313" key="2">
    <source>
        <dbReference type="EMBL" id="GAA0731693.1"/>
    </source>
</evidence>
<sequence length="145" mass="16601">MKNFKRRVMIRLVCFISIIVAAFLFITVFLNNDTIFSKGSFKSKGCMTINTKNSMSMHYLDFKGYKYAVLKLKSGDTLDIVTRIKTRKGNLNISLVDSNNNKLYETKNSKEEINKKVKINKDGSYKLKIAGNHKGSCKISWNVNK</sequence>
<proteinExistence type="predicted"/>
<organism evidence="2 3">
    <name type="scientific">Clostridium oceanicum</name>
    <dbReference type="NCBI Taxonomy" id="1543"/>
    <lineage>
        <taxon>Bacteria</taxon>
        <taxon>Bacillati</taxon>
        <taxon>Bacillota</taxon>
        <taxon>Clostridia</taxon>
        <taxon>Eubacteriales</taxon>
        <taxon>Clostridiaceae</taxon>
        <taxon>Clostridium</taxon>
    </lineage>
</organism>
<keyword evidence="1" id="KW-0812">Transmembrane</keyword>
<name>A0ABP3UI52_9CLOT</name>
<dbReference type="Proteomes" id="UP001501510">
    <property type="component" value="Unassembled WGS sequence"/>
</dbReference>
<dbReference type="RefSeq" id="WP_343757633.1">
    <property type="nucleotide sequence ID" value="NZ_BAAACG010000001.1"/>
</dbReference>
<keyword evidence="1" id="KW-0472">Membrane</keyword>
<keyword evidence="3" id="KW-1185">Reference proteome</keyword>
<comment type="caution">
    <text evidence="2">The sequence shown here is derived from an EMBL/GenBank/DDBJ whole genome shotgun (WGS) entry which is preliminary data.</text>
</comment>
<protein>
    <submittedName>
        <fullName evidence="2">Uncharacterized protein</fullName>
    </submittedName>
</protein>
<keyword evidence="1" id="KW-1133">Transmembrane helix</keyword>